<comment type="similarity">
    <text evidence="8 9">Belongs to the TonB-dependent receptor family.</text>
</comment>
<dbReference type="Pfam" id="PF07715">
    <property type="entry name" value="Plug"/>
    <property type="match status" value="1"/>
</dbReference>
<evidence type="ECO:0000256" key="3">
    <source>
        <dbReference type="ARBA" id="ARBA00022452"/>
    </source>
</evidence>
<dbReference type="InterPro" id="IPR037066">
    <property type="entry name" value="Plug_dom_sf"/>
</dbReference>
<evidence type="ECO:0000313" key="14">
    <source>
        <dbReference type="Proteomes" id="UP001176468"/>
    </source>
</evidence>
<evidence type="ECO:0000256" key="7">
    <source>
        <dbReference type="ARBA" id="ARBA00023237"/>
    </source>
</evidence>
<dbReference type="Gene3D" id="2.170.130.10">
    <property type="entry name" value="TonB-dependent receptor, plug domain"/>
    <property type="match status" value="1"/>
</dbReference>
<keyword evidence="2 8" id="KW-0813">Transport</keyword>
<dbReference type="SUPFAM" id="SSF56935">
    <property type="entry name" value="Porins"/>
    <property type="match status" value="1"/>
</dbReference>
<evidence type="ECO:0000256" key="9">
    <source>
        <dbReference type="RuleBase" id="RU003357"/>
    </source>
</evidence>
<evidence type="ECO:0000256" key="6">
    <source>
        <dbReference type="ARBA" id="ARBA00023136"/>
    </source>
</evidence>
<keyword evidence="10" id="KW-0732">Signal</keyword>
<dbReference type="PANTHER" id="PTHR47234">
    <property type="match status" value="1"/>
</dbReference>
<dbReference type="PANTHER" id="PTHR47234:SF2">
    <property type="entry name" value="TONB-DEPENDENT RECEPTOR"/>
    <property type="match status" value="1"/>
</dbReference>
<feature type="signal peptide" evidence="10">
    <location>
        <begin position="1"/>
        <end position="45"/>
    </location>
</feature>
<evidence type="ECO:0000256" key="1">
    <source>
        <dbReference type="ARBA" id="ARBA00004571"/>
    </source>
</evidence>
<dbReference type="EMBL" id="JAUQSZ010000017">
    <property type="protein sequence ID" value="MDO7844550.1"/>
    <property type="molecule type" value="Genomic_DNA"/>
</dbReference>
<dbReference type="InterPro" id="IPR000531">
    <property type="entry name" value="Beta-barrel_TonB"/>
</dbReference>
<keyword evidence="5 9" id="KW-0798">TonB box</keyword>
<sequence>MTRGQQGPGSATNTGVFHMVDFSTLRVVLASGCAFAALAATPAFAQSTPSGATVKADPARDGAEDAGAPEVLVTGSRIKQDPNNSASPLQIITGKDFLREGINSPEQLISFLSSNGNGADNLASNSDVVSGGARGTNGLSAANLRGQGSASTLVLLNGRRVAAHGLQGSAVDVNQIPFAAIERVEVLKDGASAIYGTDAVGGVINFITKTDFTGVDLSGFTDITELGDSPIYRLSATAGYGKLDDQGFNIMGAVSKSWNGALYGRDRAFLNGNQPNRGLSIDTRGTPVATAFSINPTAAGVGITQGGTLLGGTTGATALTGPGFFIPGTTTLATGGVNTLRLPGGAGCTSMPGGMNYDSALFSVPTAALACAWDTASAAVLQQPLETLTYYGRATARIGGSHTIFAEVTGSDAEARKIFSNNQYSANNTNMPIAYPLNGLTAPVYNAVYNSIVGTLPGIAANYGKPIAFRWRCITCGPREYVTNTQTFRAAIGIDGPLFTGWDYRAGGSYASSTSSSTLGTGYVYRGVFASAAAAAASGIAGAVVGGADPRAPTAPGATAPGIVGLFNSGIINPFSVTQSPQAMAGLDAISAKGVKLYGGKYEVVQFDGSVSGKLFQLPGGTVQLAFGVDYRRETYKFDGSSAGDLSSPDIFNVAFDNVNALSRVSRDVKAAYAEILIPVFKQLELSAAGRVDDYTGFGSTFNPKFTAKFRPVEWLMFRGSYNTGFRVPSFNQIFNGVTQSPNPGTSLVDPTTCPSGVVGTGGCAAITPDSLSGGNLGLGPETSQQYSFGAVFQPSRHLSLSADFWSIAVDNVIGTITIPQLFQNIGAFSDRITRTGGVITLVDLRTGNFGSRRTQGLEFSGRGDIEALGGRFTGGFDGTLLLDKREKLLPNLPYSNLLGVFSLTGDLGLRLKYNAFITYEQNDFGITFSQIYRDGYQNQALNAGLLTGAFVRPDFNPRVEPYITYNLSITQRVAERFVLTAGIKNIFNVDPPFAIAYDGNLGAGGGGWEPRVGDPRGRSFTISVDAKF</sequence>
<feature type="chain" id="PRO_5045684184" evidence="10">
    <location>
        <begin position="46"/>
        <end position="1029"/>
    </location>
</feature>
<dbReference type="InterPro" id="IPR012910">
    <property type="entry name" value="Plug_dom"/>
</dbReference>
<dbReference type="Pfam" id="PF00593">
    <property type="entry name" value="TonB_dep_Rec_b-barrel"/>
    <property type="match status" value="1"/>
</dbReference>
<name>A0ABT9A5P4_9SPHN</name>
<feature type="domain" description="TonB-dependent receptor plug" evidence="12">
    <location>
        <begin position="116"/>
        <end position="203"/>
    </location>
</feature>
<reference evidence="13" key="1">
    <citation type="submission" date="2023-07" db="EMBL/GenBank/DDBJ databases">
        <authorList>
            <person name="Kim M.K."/>
        </authorList>
    </citation>
    <scope>NUCLEOTIDE SEQUENCE</scope>
    <source>
        <strain evidence="13">CA1-15</strain>
    </source>
</reference>
<gene>
    <name evidence="13" type="ORF">Q5H94_19625</name>
</gene>
<evidence type="ECO:0000259" key="11">
    <source>
        <dbReference type="Pfam" id="PF00593"/>
    </source>
</evidence>
<accession>A0ABT9A5P4</accession>
<evidence type="ECO:0000256" key="5">
    <source>
        <dbReference type="ARBA" id="ARBA00023077"/>
    </source>
</evidence>
<dbReference type="Proteomes" id="UP001176468">
    <property type="component" value="Unassembled WGS sequence"/>
</dbReference>
<keyword evidence="13" id="KW-0675">Receptor</keyword>
<dbReference type="InterPro" id="IPR036942">
    <property type="entry name" value="Beta-barrel_TonB_sf"/>
</dbReference>
<keyword evidence="7 8" id="KW-0998">Cell outer membrane</keyword>
<proteinExistence type="inferred from homology"/>
<dbReference type="PROSITE" id="PS52016">
    <property type="entry name" value="TONB_DEPENDENT_REC_3"/>
    <property type="match status" value="1"/>
</dbReference>
<evidence type="ECO:0000259" key="12">
    <source>
        <dbReference type="Pfam" id="PF07715"/>
    </source>
</evidence>
<evidence type="ECO:0000256" key="8">
    <source>
        <dbReference type="PROSITE-ProRule" id="PRU01360"/>
    </source>
</evidence>
<keyword evidence="3 8" id="KW-1134">Transmembrane beta strand</keyword>
<comment type="subcellular location">
    <subcellularLocation>
        <location evidence="1 8">Cell outer membrane</location>
        <topology evidence="1 8">Multi-pass membrane protein</topology>
    </subcellularLocation>
</comment>
<evidence type="ECO:0000256" key="10">
    <source>
        <dbReference type="SAM" id="SignalP"/>
    </source>
</evidence>
<dbReference type="Gene3D" id="2.40.170.20">
    <property type="entry name" value="TonB-dependent receptor, beta-barrel domain"/>
    <property type="match status" value="1"/>
</dbReference>
<evidence type="ECO:0000313" key="13">
    <source>
        <dbReference type="EMBL" id="MDO7844550.1"/>
    </source>
</evidence>
<dbReference type="InterPro" id="IPR039426">
    <property type="entry name" value="TonB-dep_rcpt-like"/>
</dbReference>
<keyword evidence="14" id="KW-1185">Reference proteome</keyword>
<keyword evidence="6 8" id="KW-0472">Membrane</keyword>
<feature type="domain" description="TonB-dependent receptor-like beta-barrel" evidence="11">
    <location>
        <begin position="482"/>
        <end position="987"/>
    </location>
</feature>
<organism evidence="13 14">
    <name type="scientific">Sphingomonas immobilis</name>
    <dbReference type="NCBI Taxonomy" id="3063997"/>
    <lineage>
        <taxon>Bacteria</taxon>
        <taxon>Pseudomonadati</taxon>
        <taxon>Pseudomonadota</taxon>
        <taxon>Alphaproteobacteria</taxon>
        <taxon>Sphingomonadales</taxon>
        <taxon>Sphingomonadaceae</taxon>
        <taxon>Sphingomonas</taxon>
    </lineage>
</organism>
<protein>
    <submittedName>
        <fullName evidence="13">TonB-dependent receptor</fullName>
    </submittedName>
</protein>
<evidence type="ECO:0000256" key="2">
    <source>
        <dbReference type="ARBA" id="ARBA00022448"/>
    </source>
</evidence>
<comment type="caution">
    <text evidence="13">The sequence shown here is derived from an EMBL/GenBank/DDBJ whole genome shotgun (WGS) entry which is preliminary data.</text>
</comment>
<evidence type="ECO:0000256" key="4">
    <source>
        <dbReference type="ARBA" id="ARBA00022692"/>
    </source>
</evidence>
<keyword evidence="4 8" id="KW-0812">Transmembrane</keyword>